<feature type="compositionally biased region" description="Low complexity" evidence="1">
    <location>
        <begin position="28"/>
        <end position="60"/>
    </location>
</feature>
<evidence type="ECO:0000313" key="3">
    <source>
        <dbReference type="Proteomes" id="UP000094112"/>
    </source>
</evidence>
<sequence>MSTRSTSNSRRAGTTSAMSDINHPRQQDTAVASTTSAADAANVAAAEESQGQEVSGSSSQ</sequence>
<dbReference type="GeneID" id="30203504"/>
<keyword evidence="3" id="KW-1185">Reference proteome</keyword>
<reference evidence="2 3" key="1">
    <citation type="journal article" date="2016" name="Proc. Natl. Acad. Sci. U.S.A.">
        <title>Comparative genomics of biotechnologically important yeasts.</title>
        <authorList>
            <person name="Riley R."/>
            <person name="Haridas S."/>
            <person name="Wolfe K.H."/>
            <person name="Lopes M.R."/>
            <person name="Hittinger C.T."/>
            <person name="Goeker M."/>
            <person name="Salamov A.A."/>
            <person name="Wisecaver J.H."/>
            <person name="Long T.M."/>
            <person name="Calvey C.H."/>
            <person name="Aerts A.L."/>
            <person name="Barry K.W."/>
            <person name="Choi C."/>
            <person name="Clum A."/>
            <person name="Coughlan A.Y."/>
            <person name="Deshpande S."/>
            <person name="Douglass A.P."/>
            <person name="Hanson S.J."/>
            <person name="Klenk H.-P."/>
            <person name="LaButti K.M."/>
            <person name="Lapidus A."/>
            <person name="Lindquist E.A."/>
            <person name="Lipzen A.M."/>
            <person name="Meier-Kolthoff J.P."/>
            <person name="Ohm R.A."/>
            <person name="Otillar R.P."/>
            <person name="Pangilinan J.L."/>
            <person name="Peng Y."/>
            <person name="Rokas A."/>
            <person name="Rosa C.A."/>
            <person name="Scheuner C."/>
            <person name="Sibirny A.A."/>
            <person name="Slot J.C."/>
            <person name="Stielow J.B."/>
            <person name="Sun H."/>
            <person name="Kurtzman C.P."/>
            <person name="Blackwell M."/>
            <person name="Grigoriev I.V."/>
            <person name="Jeffries T.W."/>
        </authorList>
    </citation>
    <scope>NUCLEOTIDE SEQUENCE [LARGE SCALE GENOMIC DNA]</scope>
    <source>
        <strain evidence="3">ATCC 58044 / CBS 1984 / NCYC 433 / NRRL Y-366-8</strain>
    </source>
</reference>
<name>A0A1E3P8Z9_WICAA</name>
<gene>
    <name evidence="2" type="ORF">WICANDRAFT_90752</name>
</gene>
<organism evidence="2 3">
    <name type="scientific">Wickerhamomyces anomalus (strain ATCC 58044 / CBS 1984 / NCYC 433 / NRRL Y-366-8)</name>
    <name type="common">Yeast</name>
    <name type="synonym">Hansenula anomala</name>
    <dbReference type="NCBI Taxonomy" id="683960"/>
    <lineage>
        <taxon>Eukaryota</taxon>
        <taxon>Fungi</taxon>
        <taxon>Dikarya</taxon>
        <taxon>Ascomycota</taxon>
        <taxon>Saccharomycotina</taxon>
        <taxon>Saccharomycetes</taxon>
        <taxon>Phaffomycetales</taxon>
        <taxon>Wickerhamomycetaceae</taxon>
        <taxon>Wickerhamomyces</taxon>
    </lineage>
</organism>
<feature type="region of interest" description="Disordered" evidence="1">
    <location>
        <begin position="1"/>
        <end position="60"/>
    </location>
</feature>
<dbReference type="Proteomes" id="UP000094112">
    <property type="component" value="Unassembled WGS sequence"/>
</dbReference>
<evidence type="ECO:0000256" key="1">
    <source>
        <dbReference type="SAM" id="MobiDB-lite"/>
    </source>
</evidence>
<dbReference type="AlphaFoldDB" id="A0A1E3P8Z9"/>
<feature type="compositionally biased region" description="Polar residues" evidence="1">
    <location>
        <begin position="1"/>
        <end position="19"/>
    </location>
</feature>
<proteinExistence type="predicted"/>
<protein>
    <submittedName>
        <fullName evidence="2">Uncharacterized protein</fullName>
    </submittedName>
</protein>
<dbReference type="EMBL" id="KV454209">
    <property type="protein sequence ID" value="ODQ61347.1"/>
    <property type="molecule type" value="Genomic_DNA"/>
</dbReference>
<evidence type="ECO:0000313" key="2">
    <source>
        <dbReference type="EMBL" id="ODQ61347.1"/>
    </source>
</evidence>
<dbReference type="RefSeq" id="XP_019040554.1">
    <property type="nucleotide sequence ID" value="XM_019186258.1"/>
</dbReference>
<feature type="non-terminal residue" evidence="2">
    <location>
        <position position="60"/>
    </location>
</feature>
<accession>A0A1E3P8Z9</accession>